<dbReference type="Gene3D" id="1.10.4190.10">
    <property type="entry name" value="Urease accessory protein UreF"/>
    <property type="match status" value="1"/>
</dbReference>
<protein>
    <recommendedName>
        <fullName evidence="6">Urease accessory protein UreF</fullName>
    </recommendedName>
</protein>
<dbReference type="PANTHER" id="PTHR33620:SF1">
    <property type="entry name" value="UREASE ACCESSORY PROTEIN F"/>
    <property type="match status" value="1"/>
</dbReference>
<name>A0A8H7PUE3_MORIS</name>
<dbReference type="HAMAP" id="MF_01385">
    <property type="entry name" value="UreF"/>
    <property type="match status" value="1"/>
</dbReference>
<dbReference type="Proteomes" id="UP000654370">
    <property type="component" value="Unassembled WGS sequence"/>
</dbReference>
<evidence type="ECO:0000256" key="3">
    <source>
        <dbReference type="ARBA" id="ARBA00046339"/>
    </source>
</evidence>
<dbReference type="PANTHER" id="PTHR33620">
    <property type="entry name" value="UREASE ACCESSORY PROTEIN F"/>
    <property type="match status" value="1"/>
</dbReference>
<reference evidence="4" key="1">
    <citation type="submission" date="2020-12" db="EMBL/GenBank/DDBJ databases">
        <title>Metabolic potential, ecology and presence of endohyphal bacteria is reflected in genomic diversity of Mucoromycotina.</title>
        <authorList>
            <person name="Muszewska A."/>
            <person name="Okrasinska A."/>
            <person name="Steczkiewicz K."/>
            <person name="Drgas O."/>
            <person name="Orlowska M."/>
            <person name="Perlinska-Lenart U."/>
            <person name="Aleksandrzak-Piekarczyk T."/>
            <person name="Szatraj K."/>
            <person name="Zielenkiewicz U."/>
            <person name="Pilsyk S."/>
            <person name="Malc E."/>
            <person name="Mieczkowski P."/>
            <person name="Kruszewska J.S."/>
            <person name="Biernat P."/>
            <person name="Pawlowska J."/>
        </authorList>
    </citation>
    <scope>NUCLEOTIDE SEQUENCE</scope>
    <source>
        <strain evidence="4">WA0000067209</strain>
    </source>
</reference>
<dbReference type="OrthoDB" id="2550922at2759"/>
<keyword evidence="5" id="KW-1185">Reference proteome</keyword>
<comment type="similarity">
    <text evidence="3">Belongs to the UreF family.</text>
</comment>
<proteinExistence type="inferred from homology"/>
<gene>
    <name evidence="4" type="ORF">INT43_003830</name>
</gene>
<sequence>MTIEGNHFLVDDSSNWLLYLLTDSALPTGGFVSSSGLEAAYQAGLITSATGLPDFTVSAAHSYACNTVAFVRAGFLALDDEDPLARLEDADSFCEALMVGNTVARRASLAQGVAMLTLHIKCFSPHDELVKEWKKKIRAGKVDGHFAVCFGLVCKNLNVSLENTIHLWLYLFTRTLYSSAVRLNIIGPYEAQRMLLQSKGGIENIVNKTKSMTMEDACQTNPLLDICQGMHDRLYTRLFNS</sequence>
<dbReference type="InterPro" id="IPR038277">
    <property type="entry name" value="UreF_sf"/>
</dbReference>
<dbReference type="AlphaFoldDB" id="A0A8H7PUE3"/>
<evidence type="ECO:0000256" key="1">
    <source>
        <dbReference type="ARBA" id="ARBA00022988"/>
    </source>
</evidence>
<keyword evidence="2" id="KW-0143">Chaperone</keyword>
<dbReference type="PIRSF" id="PIRSF009467">
    <property type="entry name" value="Ureas_acces_UreF"/>
    <property type="match status" value="1"/>
</dbReference>
<dbReference type="EMBL" id="JAEPQZ010000006">
    <property type="protein sequence ID" value="KAG2180043.1"/>
    <property type="molecule type" value="Genomic_DNA"/>
</dbReference>
<evidence type="ECO:0000313" key="5">
    <source>
        <dbReference type="Proteomes" id="UP000654370"/>
    </source>
</evidence>
<dbReference type="GO" id="GO:0016151">
    <property type="term" value="F:nickel cation binding"/>
    <property type="evidence" value="ECO:0007669"/>
    <property type="project" value="InterPro"/>
</dbReference>
<evidence type="ECO:0000256" key="2">
    <source>
        <dbReference type="ARBA" id="ARBA00023186"/>
    </source>
</evidence>
<keyword evidence="1" id="KW-0996">Nickel insertion</keyword>
<comment type="caution">
    <text evidence="4">The sequence shown here is derived from an EMBL/GenBank/DDBJ whole genome shotgun (WGS) entry which is preliminary data.</text>
</comment>
<accession>A0A8H7PUE3</accession>
<evidence type="ECO:0000313" key="4">
    <source>
        <dbReference type="EMBL" id="KAG2180043.1"/>
    </source>
</evidence>
<organism evidence="4 5">
    <name type="scientific">Mortierella isabellina</name>
    <name type="common">Filamentous fungus</name>
    <name type="synonym">Umbelopsis isabellina</name>
    <dbReference type="NCBI Taxonomy" id="91625"/>
    <lineage>
        <taxon>Eukaryota</taxon>
        <taxon>Fungi</taxon>
        <taxon>Fungi incertae sedis</taxon>
        <taxon>Mucoromycota</taxon>
        <taxon>Mucoromycotina</taxon>
        <taxon>Umbelopsidomycetes</taxon>
        <taxon>Umbelopsidales</taxon>
        <taxon>Umbelopsidaceae</taxon>
        <taxon>Umbelopsis</taxon>
    </lineage>
</organism>
<evidence type="ECO:0008006" key="6">
    <source>
        <dbReference type="Google" id="ProtNLM"/>
    </source>
</evidence>
<dbReference type="InterPro" id="IPR002639">
    <property type="entry name" value="UreF"/>
</dbReference>
<dbReference type="Pfam" id="PF01730">
    <property type="entry name" value="UreF"/>
    <property type="match status" value="1"/>
</dbReference>